<dbReference type="PANTHER" id="PTHR46791">
    <property type="entry name" value="EXPRESSED PROTEIN"/>
    <property type="match status" value="1"/>
</dbReference>
<keyword evidence="3" id="KW-1185">Reference proteome</keyword>
<dbReference type="Proteomes" id="UP001558613">
    <property type="component" value="Unassembled WGS sequence"/>
</dbReference>
<comment type="caution">
    <text evidence="2">The sequence shown here is derived from an EMBL/GenBank/DDBJ whole genome shotgun (WGS) entry which is preliminary data.</text>
</comment>
<proteinExistence type="predicted"/>
<evidence type="ECO:0000259" key="1">
    <source>
        <dbReference type="Pfam" id="PF24764"/>
    </source>
</evidence>
<evidence type="ECO:0000313" key="2">
    <source>
        <dbReference type="EMBL" id="KAL1279219.1"/>
    </source>
</evidence>
<dbReference type="PANTHER" id="PTHR46791:SF5">
    <property type="entry name" value="CLR5 DOMAIN-CONTAINING PROTEIN-RELATED"/>
    <property type="match status" value="1"/>
</dbReference>
<dbReference type="EMBL" id="JAYMGO010000003">
    <property type="protein sequence ID" value="KAL1279219.1"/>
    <property type="molecule type" value="Genomic_DNA"/>
</dbReference>
<dbReference type="Pfam" id="PF24764">
    <property type="entry name" value="rva_4"/>
    <property type="match status" value="1"/>
</dbReference>
<name>A0ABR3NQL7_9TELE</name>
<sequence length="451" mass="51230">MKEEFDQSEHWVHSPSTVASEMIDKCVNPAHRLLVVNRKLYRVVCLDRVERAIENMSLHEYSDFIAEKKQIGLTCGEIAAALSTQFGTRRGFSERNVRRWCAEQGLVRNFCPDSQLEVEVAEGIAETGSSFGRKMMTGYLSAKGVKASERRVGKVLRSIHQPYHTARQQGARNLNPIPYNAEYMGHKLHVDQNEKLVMFGVTHVMAVDGFSKKVVGHSIMPIKNNITIYEEVYRPAVLSYGLWDQVRVDCGTEFYLTLFIQEKLAEHRHNTQRQPYIQTPSTRNHVIERMWSEVNARVNYPLKTALVQLVNQEQLDMEDNTSKYCVSNLTCQMARIGITNVIEAWNAHRIPGKGIPNELAKAGCPAKLQQDYLPVGTVAADIYQHELGSALKRESTFGCDPFPSEESQQWAENEFGSHFDLLSLHQNVINHNYGPFKDAVMSLIDITRSCL</sequence>
<accession>A0ABR3NQL7</accession>
<evidence type="ECO:0000313" key="3">
    <source>
        <dbReference type="Proteomes" id="UP001558613"/>
    </source>
</evidence>
<protein>
    <recommendedName>
        <fullName evidence="1">Integrase core domain-containing protein</fullName>
    </recommendedName>
</protein>
<feature type="domain" description="Integrase core" evidence="1">
    <location>
        <begin position="188"/>
        <end position="350"/>
    </location>
</feature>
<reference evidence="2 3" key="1">
    <citation type="submission" date="2023-09" db="EMBL/GenBank/DDBJ databases">
        <authorList>
            <person name="Wang M."/>
        </authorList>
    </citation>
    <scope>NUCLEOTIDE SEQUENCE [LARGE SCALE GENOMIC DNA]</scope>
    <source>
        <strain evidence="2">GT-2023</strain>
        <tissue evidence="2">Liver</tissue>
    </source>
</reference>
<dbReference type="InterPro" id="IPR058913">
    <property type="entry name" value="Integrase_dom_put"/>
</dbReference>
<organism evidence="2 3">
    <name type="scientific">Cirrhinus molitorella</name>
    <name type="common">mud carp</name>
    <dbReference type="NCBI Taxonomy" id="172907"/>
    <lineage>
        <taxon>Eukaryota</taxon>
        <taxon>Metazoa</taxon>
        <taxon>Chordata</taxon>
        <taxon>Craniata</taxon>
        <taxon>Vertebrata</taxon>
        <taxon>Euteleostomi</taxon>
        <taxon>Actinopterygii</taxon>
        <taxon>Neopterygii</taxon>
        <taxon>Teleostei</taxon>
        <taxon>Ostariophysi</taxon>
        <taxon>Cypriniformes</taxon>
        <taxon>Cyprinidae</taxon>
        <taxon>Labeoninae</taxon>
        <taxon>Labeonini</taxon>
        <taxon>Cirrhinus</taxon>
    </lineage>
</organism>
<gene>
    <name evidence="2" type="ORF">QQF64_025892</name>
</gene>